<evidence type="ECO:0000256" key="1">
    <source>
        <dbReference type="ARBA" id="ARBA00010457"/>
    </source>
</evidence>
<dbReference type="PROSITE" id="PS00332">
    <property type="entry name" value="SOD_CU_ZN_2"/>
    <property type="match status" value="1"/>
</dbReference>
<evidence type="ECO:0000313" key="6">
    <source>
        <dbReference type="EMBL" id="KNB74595.1"/>
    </source>
</evidence>
<dbReference type="PATRIC" id="fig|54915.3.peg.5685"/>
<dbReference type="InterPro" id="IPR001424">
    <property type="entry name" value="SOD_Cu_Zn_dom"/>
</dbReference>
<comment type="cofactor">
    <cofactor evidence="3">
        <name>Cu cation</name>
        <dbReference type="ChEBI" id="CHEBI:23378"/>
    </cofactor>
    <text evidence="3">Binds 1 copper ion per subunit.</text>
</comment>
<evidence type="ECO:0000313" key="5">
    <source>
        <dbReference type="EMBL" id="GED67770.1"/>
    </source>
</evidence>
<gene>
    <name evidence="5" type="primary">sodC</name>
    <name evidence="6" type="ORF">ADS79_02600</name>
    <name evidence="5" type="ORF">BRE01_14720</name>
</gene>
<dbReference type="EC" id="1.15.1.1" evidence="3"/>
<dbReference type="Pfam" id="PF00080">
    <property type="entry name" value="Sod_Cu"/>
    <property type="match status" value="1"/>
</dbReference>
<dbReference type="STRING" id="54915.ADS79_02600"/>
<dbReference type="SUPFAM" id="SSF49329">
    <property type="entry name" value="Cu,Zn superoxide dismutase-like"/>
    <property type="match status" value="1"/>
</dbReference>
<keyword evidence="3" id="KW-0479">Metal-binding</keyword>
<keyword evidence="3" id="KW-0862">Zinc</keyword>
<dbReference type="EMBL" id="LGIQ01000002">
    <property type="protein sequence ID" value="KNB74595.1"/>
    <property type="molecule type" value="Genomic_DNA"/>
</dbReference>
<protein>
    <recommendedName>
        <fullName evidence="3">Superoxide dismutase [Cu-Zn]</fullName>
        <ecNumber evidence="3">1.15.1.1</ecNumber>
    </recommendedName>
</protein>
<feature type="domain" description="Superoxide dismutase copper/zinc binding" evidence="4">
    <location>
        <begin position="44"/>
        <end position="175"/>
    </location>
</feature>
<dbReference type="AlphaFoldDB" id="A0A0K9Z2A6"/>
<dbReference type="GO" id="GO:0005507">
    <property type="term" value="F:copper ion binding"/>
    <property type="evidence" value="ECO:0007669"/>
    <property type="project" value="InterPro"/>
</dbReference>
<accession>A0A0K9Z2A6</accession>
<evidence type="ECO:0000313" key="8">
    <source>
        <dbReference type="Proteomes" id="UP000319578"/>
    </source>
</evidence>
<dbReference type="GO" id="GO:0004784">
    <property type="term" value="F:superoxide dismutase activity"/>
    <property type="evidence" value="ECO:0007669"/>
    <property type="project" value="UniProtKB-EC"/>
</dbReference>
<dbReference type="Proteomes" id="UP000036834">
    <property type="component" value="Unassembled WGS sequence"/>
</dbReference>
<dbReference type="PANTHER" id="PTHR10003">
    <property type="entry name" value="SUPEROXIDE DISMUTASE CU-ZN -RELATED"/>
    <property type="match status" value="1"/>
</dbReference>
<name>A0A0K9Z2A6_9BACL</name>
<dbReference type="InterPro" id="IPR036423">
    <property type="entry name" value="SOD-like_Cu/Zn_dom_sf"/>
</dbReference>
<evidence type="ECO:0000259" key="4">
    <source>
        <dbReference type="Pfam" id="PF00080"/>
    </source>
</evidence>
<dbReference type="Gene3D" id="2.60.40.200">
    <property type="entry name" value="Superoxide dismutase, copper/zinc binding domain"/>
    <property type="match status" value="1"/>
</dbReference>
<dbReference type="EMBL" id="BJON01000006">
    <property type="protein sequence ID" value="GED67770.1"/>
    <property type="molecule type" value="Genomic_DNA"/>
</dbReference>
<organism evidence="6 7">
    <name type="scientific">Brevibacillus reuszeri</name>
    <dbReference type="NCBI Taxonomy" id="54915"/>
    <lineage>
        <taxon>Bacteria</taxon>
        <taxon>Bacillati</taxon>
        <taxon>Bacillota</taxon>
        <taxon>Bacilli</taxon>
        <taxon>Bacillales</taxon>
        <taxon>Paenibacillaceae</taxon>
        <taxon>Brevibacillus</taxon>
    </lineage>
</organism>
<comment type="cofactor">
    <cofactor evidence="3">
        <name>Zn(2+)</name>
        <dbReference type="ChEBI" id="CHEBI:29105"/>
    </cofactor>
    <text evidence="3">Binds 1 zinc ion per subunit.</text>
</comment>
<evidence type="ECO:0000256" key="3">
    <source>
        <dbReference type="RuleBase" id="RU000393"/>
    </source>
</evidence>
<comment type="caution">
    <text evidence="6">The sequence shown here is derived from an EMBL/GenBank/DDBJ whole genome shotgun (WGS) entry which is preliminary data.</text>
</comment>
<evidence type="ECO:0000313" key="7">
    <source>
        <dbReference type="Proteomes" id="UP000036834"/>
    </source>
</evidence>
<reference evidence="5 8" key="3">
    <citation type="submission" date="2019-06" db="EMBL/GenBank/DDBJ databases">
        <title>Whole genome shotgun sequence of Brevibacillus reuszeri NBRC 15719.</title>
        <authorList>
            <person name="Hosoyama A."/>
            <person name="Uohara A."/>
            <person name="Ohji S."/>
            <person name="Ichikawa N."/>
        </authorList>
    </citation>
    <scope>NUCLEOTIDE SEQUENCE [LARGE SCALE GENOMIC DNA]</scope>
    <source>
        <strain evidence="5 8">NBRC 15719</strain>
    </source>
</reference>
<dbReference type="InterPro" id="IPR024134">
    <property type="entry name" value="SOD_Cu/Zn_/chaperone"/>
</dbReference>
<keyword evidence="8" id="KW-1185">Reference proteome</keyword>
<sequence length="178" mass="19362">MYGYQPYGYDYDFYPQTVSSQHAQEPTQSYAEIHGGPLAPNLYGYVVFTDVPYGTDVFVEVGGLPAFQPASGDQPQIGPFGFHVHDKGVCTVGNPDNPFLAAEGHWNPTHQPHGNHAGDFPVLFSNDGYARMNFFTNKFRAADVIGKSVIIHQSPDDFHTQPAGNSGKRLACGLIQAG</sequence>
<dbReference type="RefSeq" id="WP_049736842.1">
    <property type="nucleotide sequence ID" value="NZ_BJON01000006.1"/>
</dbReference>
<reference evidence="7" key="1">
    <citation type="submission" date="2015-07" db="EMBL/GenBank/DDBJ databases">
        <title>Genome sequencing project for genomic taxonomy and phylogenomics of Bacillus-like bacteria.</title>
        <authorList>
            <person name="Liu B."/>
            <person name="Wang J."/>
            <person name="Zhu Y."/>
            <person name="Liu G."/>
            <person name="Chen Q."/>
            <person name="Chen Z."/>
            <person name="Lan J."/>
            <person name="Che J."/>
            <person name="Ge C."/>
            <person name="Shi H."/>
            <person name="Pan Z."/>
            <person name="Liu X."/>
        </authorList>
    </citation>
    <scope>NUCLEOTIDE SEQUENCE [LARGE SCALE GENOMIC DNA]</scope>
    <source>
        <strain evidence="7">DSM 9887</strain>
    </source>
</reference>
<proteinExistence type="inferred from homology"/>
<dbReference type="InterPro" id="IPR018152">
    <property type="entry name" value="SOD_Cu/Zn_BS"/>
</dbReference>
<reference evidence="6" key="2">
    <citation type="submission" date="2015-07" db="EMBL/GenBank/DDBJ databases">
        <title>MeaNS - Measles Nucleotide Surveillance Program.</title>
        <authorList>
            <person name="Tran T."/>
            <person name="Druce J."/>
        </authorList>
    </citation>
    <scope>NUCLEOTIDE SEQUENCE</scope>
    <source>
        <strain evidence="6">DSM 9887</strain>
    </source>
</reference>
<dbReference type="Proteomes" id="UP000319578">
    <property type="component" value="Unassembled WGS sequence"/>
</dbReference>
<keyword evidence="3" id="KW-0186">Copper</keyword>
<comment type="catalytic activity">
    <reaction evidence="3">
        <text>2 superoxide + 2 H(+) = H2O2 + O2</text>
        <dbReference type="Rhea" id="RHEA:20696"/>
        <dbReference type="ChEBI" id="CHEBI:15378"/>
        <dbReference type="ChEBI" id="CHEBI:15379"/>
        <dbReference type="ChEBI" id="CHEBI:16240"/>
        <dbReference type="ChEBI" id="CHEBI:18421"/>
        <dbReference type="EC" id="1.15.1.1"/>
    </reaction>
</comment>
<evidence type="ECO:0000256" key="2">
    <source>
        <dbReference type="ARBA" id="ARBA00024900"/>
    </source>
</evidence>
<dbReference type="OrthoDB" id="9792957at2"/>
<comment type="function">
    <text evidence="2">Destroys radicals which are normally produced within the cells and which are toxic to biological systems. May play a role in favoring mycobacterial survival in phagocytes.</text>
</comment>
<keyword evidence="3" id="KW-0560">Oxidoreductase</keyword>
<comment type="similarity">
    <text evidence="1 3">Belongs to the Cu-Zn superoxide dismutase family.</text>
</comment>